<dbReference type="AlphaFoldDB" id="A0A975G3Q9"/>
<reference evidence="8" key="1">
    <citation type="submission" date="2021-04" db="EMBL/GenBank/DDBJ databases">
        <title>The complete genome sequence of Caulobacter sp. S6.</title>
        <authorList>
            <person name="Tang Y."/>
            <person name="Ouyang W."/>
            <person name="Liu Q."/>
            <person name="Huang B."/>
            <person name="Guo Z."/>
            <person name="Lei P."/>
        </authorList>
    </citation>
    <scope>NUCLEOTIDE SEQUENCE</scope>
    <source>
        <strain evidence="8">S6</strain>
    </source>
</reference>
<organism evidence="8 9">
    <name type="scientific">Phenylobacterium montanum</name>
    <dbReference type="NCBI Taxonomy" id="2823693"/>
    <lineage>
        <taxon>Bacteria</taxon>
        <taxon>Pseudomonadati</taxon>
        <taxon>Pseudomonadota</taxon>
        <taxon>Alphaproteobacteria</taxon>
        <taxon>Caulobacterales</taxon>
        <taxon>Caulobacteraceae</taxon>
        <taxon>Phenylobacterium</taxon>
    </lineage>
</organism>
<comment type="subcellular location">
    <subcellularLocation>
        <location evidence="1">Cell outer membrane</location>
        <topology evidence="1">Lipid-anchor</topology>
    </subcellularLocation>
</comment>
<evidence type="ECO:0000256" key="5">
    <source>
        <dbReference type="SAM" id="MobiDB-lite"/>
    </source>
</evidence>
<feature type="chain" id="PRO_5036847190" description="17 kDa surface antigen" evidence="6">
    <location>
        <begin position="25"/>
        <end position="146"/>
    </location>
</feature>
<feature type="domain" description="Glycine zipper 2TM" evidence="7">
    <location>
        <begin position="39"/>
        <end position="79"/>
    </location>
</feature>
<keyword evidence="4" id="KW-0449">Lipoprotein</keyword>
<comment type="similarity">
    <text evidence="2">Belongs to the rickettsiale 17 kDa surface antigen family.</text>
</comment>
<evidence type="ECO:0000256" key="3">
    <source>
        <dbReference type="ARBA" id="ARBA00015281"/>
    </source>
</evidence>
<proteinExistence type="inferred from homology"/>
<keyword evidence="9" id="KW-1185">Reference proteome</keyword>
<dbReference type="GO" id="GO:0009279">
    <property type="term" value="C:cell outer membrane"/>
    <property type="evidence" value="ECO:0007669"/>
    <property type="project" value="UniProtKB-SubCell"/>
</dbReference>
<sequence length="146" mass="15007">MQTIKHALLAMAALALVAPGAARAADSSCEQVKHDNKVIGTLFGAAAGAFLGGAVAGHGHKGDGALVGAAGGAVVGNQMSRSKQPCGQPAPQPVAYVQPAPPPPTYAPTTITMWHDHYGRTCTRREETYYAADGSPVTRTTERCEP</sequence>
<evidence type="ECO:0000313" key="9">
    <source>
        <dbReference type="Proteomes" id="UP000676409"/>
    </source>
</evidence>
<dbReference type="KEGG" id="caul:KCG34_06135"/>
<gene>
    <name evidence="8" type="ORF">KCG34_06135</name>
</gene>
<feature type="signal peptide" evidence="6">
    <location>
        <begin position="1"/>
        <end position="24"/>
    </location>
</feature>
<evidence type="ECO:0000313" key="8">
    <source>
        <dbReference type="EMBL" id="QUD89456.1"/>
    </source>
</evidence>
<name>A0A975G3Q9_9CAUL</name>
<dbReference type="EMBL" id="CP073078">
    <property type="protein sequence ID" value="QUD89456.1"/>
    <property type="molecule type" value="Genomic_DNA"/>
</dbReference>
<evidence type="ECO:0000256" key="4">
    <source>
        <dbReference type="ARBA" id="ARBA00023288"/>
    </source>
</evidence>
<dbReference type="Proteomes" id="UP000676409">
    <property type="component" value="Chromosome"/>
</dbReference>
<evidence type="ECO:0000259" key="7">
    <source>
        <dbReference type="Pfam" id="PF05433"/>
    </source>
</evidence>
<evidence type="ECO:0000256" key="1">
    <source>
        <dbReference type="ARBA" id="ARBA00004459"/>
    </source>
</evidence>
<protein>
    <recommendedName>
        <fullName evidence="3">17 kDa surface antigen</fullName>
    </recommendedName>
</protein>
<keyword evidence="6" id="KW-0732">Signal</keyword>
<accession>A0A975G3Q9</accession>
<dbReference type="RefSeq" id="WP_211939508.1">
    <property type="nucleotide sequence ID" value="NZ_CP073078.1"/>
</dbReference>
<evidence type="ECO:0000256" key="2">
    <source>
        <dbReference type="ARBA" id="ARBA00008681"/>
    </source>
</evidence>
<evidence type="ECO:0000256" key="6">
    <source>
        <dbReference type="SAM" id="SignalP"/>
    </source>
</evidence>
<dbReference type="InterPro" id="IPR008816">
    <property type="entry name" value="Gly_zipper_2TM_dom"/>
</dbReference>
<dbReference type="Pfam" id="PF05433">
    <property type="entry name" value="Rick_17kDa_Anti"/>
    <property type="match status" value="1"/>
</dbReference>
<feature type="region of interest" description="Disordered" evidence="5">
    <location>
        <begin position="79"/>
        <end position="103"/>
    </location>
</feature>